<dbReference type="Proteomes" id="UP001209229">
    <property type="component" value="Unassembled WGS sequence"/>
</dbReference>
<keyword evidence="3" id="KW-1185">Reference proteome</keyword>
<reference evidence="2" key="1">
    <citation type="submission" date="2022-10" db="EMBL/GenBank/DDBJ databases">
        <authorList>
            <person name="Yu W.X."/>
        </authorList>
    </citation>
    <scope>NUCLEOTIDE SEQUENCE</scope>
    <source>
        <strain evidence="2">AAT</strain>
    </source>
</reference>
<proteinExistence type="predicted"/>
<accession>A0AAE3M9V3</accession>
<name>A0AAE3M9V3_9BACT</name>
<keyword evidence="1" id="KW-0812">Transmembrane</keyword>
<protein>
    <submittedName>
        <fullName evidence="2">Uncharacterized protein</fullName>
    </submittedName>
</protein>
<dbReference type="AlphaFoldDB" id="A0AAE3M9V3"/>
<keyword evidence="1" id="KW-1133">Transmembrane helix</keyword>
<evidence type="ECO:0000313" key="2">
    <source>
        <dbReference type="EMBL" id="MCW3789926.1"/>
    </source>
</evidence>
<gene>
    <name evidence="2" type="ORF">OM075_26050</name>
</gene>
<feature type="non-terminal residue" evidence="2">
    <location>
        <position position="1"/>
    </location>
</feature>
<keyword evidence="1" id="KW-0472">Membrane</keyword>
<sequence length="63" mass="7214">LLINSLLVLVFMISFLNSAPAPCISMIKVDAQTNQVFPFTFWLIYSLSFIFNGVHDFRYAPIQ</sequence>
<comment type="caution">
    <text evidence="2">The sequence shown here is derived from an EMBL/GenBank/DDBJ whole genome shotgun (WGS) entry which is preliminary data.</text>
</comment>
<dbReference type="EMBL" id="JAPDPJ010000415">
    <property type="protein sequence ID" value="MCW3789926.1"/>
    <property type="molecule type" value="Genomic_DNA"/>
</dbReference>
<organism evidence="2 3">
    <name type="scientific">Plebeiibacterium sediminum</name>
    <dbReference type="NCBI Taxonomy" id="2992112"/>
    <lineage>
        <taxon>Bacteria</taxon>
        <taxon>Pseudomonadati</taxon>
        <taxon>Bacteroidota</taxon>
        <taxon>Bacteroidia</taxon>
        <taxon>Marinilabiliales</taxon>
        <taxon>Marinilabiliaceae</taxon>
        <taxon>Plebeiibacterium</taxon>
    </lineage>
</organism>
<dbReference type="RefSeq" id="WP_301193443.1">
    <property type="nucleotide sequence ID" value="NZ_JAPDPJ010000415.1"/>
</dbReference>
<evidence type="ECO:0000256" key="1">
    <source>
        <dbReference type="SAM" id="Phobius"/>
    </source>
</evidence>
<evidence type="ECO:0000313" key="3">
    <source>
        <dbReference type="Proteomes" id="UP001209229"/>
    </source>
</evidence>
<feature type="transmembrane region" description="Helical" evidence="1">
    <location>
        <begin position="36"/>
        <end position="54"/>
    </location>
</feature>